<organism evidence="1 2">
    <name type="scientific">Tolypocladium ophioglossoides (strain CBS 100239)</name>
    <name type="common">Snaketongue truffleclub</name>
    <name type="synonym">Elaphocordyceps ophioglossoides</name>
    <dbReference type="NCBI Taxonomy" id="1163406"/>
    <lineage>
        <taxon>Eukaryota</taxon>
        <taxon>Fungi</taxon>
        <taxon>Dikarya</taxon>
        <taxon>Ascomycota</taxon>
        <taxon>Pezizomycotina</taxon>
        <taxon>Sordariomycetes</taxon>
        <taxon>Hypocreomycetidae</taxon>
        <taxon>Hypocreales</taxon>
        <taxon>Ophiocordycipitaceae</taxon>
        <taxon>Tolypocladium</taxon>
    </lineage>
</organism>
<keyword evidence="2" id="KW-1185">Reference proteome</keyword>
<reference evidence="1 2" key="1">
    <citation type="journal article" date="2015" name="BMC Genomics">
        <title>The genome of the truffle-parasite Tolypocladium ophioglossoides and the evolution of antifungal peptaibiotics.</title>
        <authorList>
            <person name="Quandt C.A."/>
            <person name="Bushley K.E."/>
            <person name="Spatafora J.W."/>
        </authorList>
    </citation>
    <scope>NUCLEOTIDE SEQUENCE [LARGE SCALE GENOMIC DNA]</scope>
    <source>
        <strain evidence="1 2">CBS 100239</strain>
    </source>
</reference>
<evidence type="ECO:0000313" key="1">
    <source>
        <dbReference type="EMBL" id="KND89205.1"/>
    </source>
</evidence>
<protein>
    <submittedName>
        <fullName evidence="1">Uncharacterized protein</fullName>
    </submittedName>
</protein>
<comment type="caution">
    <text evidence="1">The sequence shown here is derived from an EMBL/GenBank/DDBJ whole genome shotgun (WGS) entry which is preliminary data.</text>
</comment>
<proteinExistence type="predicted"/>
<sequence>MEEAAVQSTDDRVALVHSRNEALAYMAKSDPPGHAAVTTFTTDGATLNFFGHFVAESEGQLVYH</sequence>
<name>A0A0L0N5V7_TOLOC</name>
<dbReference type="OrthoDB" id="5424149at2759"/>
<dbReference type="EMBL" id="LFRF01000020">
    <property type="protein sequence ID" value="KND89205.1"/>
    <property type="molecule type" value="Genomic_DNA"/>
</dbReference>
<dbReference type="STRING" id="1163406.A0A0L0N5V7"/>
<accession>A0A0L0N5V7</accession>
<dbReference type="Proteomes" id="UP000036947">
    <property type="component" value="Unassembled WGS sequence"/>
</dbReference>
<evidence type="ECO:0000313" key="2">
    <source>
        <dbReference type="Proteomes" id="UP000036947"/>
    </source>
</evidence>
<gene>
    <name evidence="1" type="ORF">TOPH_06222</name>
</gene>
<dbReference type="AlphaFoldDB" id="A0A0L0N5V7"/>